<evidence type="ECO:0000256" key="1">
    <source>
        <dbReference type="ARBA" id="ARBA00004651"/>
    </source>
</evidence>
<dbReference type="PANTHER" id="PTHR30106:SF2">
    <property type="entry name" value="UPF0324 INNER MEMBRANE PROTEIN YEIH"/>
    <property type="match status" value="1"/>
</dbReference>
<evidence type="ECO:0000313" key="8">
    <source>
        <dbReference type="EMBL" id="MBU9720608.1"/>
    </source>
</evidence>
<gene>
    <name evidence="8" type="ORF">KS407_04005</name>
</gene>
<feature type="transmembrane region" description="Helical" evidence="7">
    <location>
        <begin position="236"/>
        <end position="252"/>
    </location>
</feature>
<feature type="transmembrane region" description="Helical" evidence="7">
    <location>
        <begin position="7"/>
        <end position="25"/>
    </location>
</feature>
<name>A0ABS6JPW9_9BACI</name>
<feature type="transmembrane region" description="Helical" evidence="7">
    <location>
        <begin position="75"/>
        <end position="94"/>
    </location>
</feature>
<proteinExistence type="inferred from homology"/>
<evidence type="ECO:0000256" key="3">
    <source>
        <dbReference type="ARBA" id="ARBA00022475"/>
    </source>
</evidence>
<keyword evidence="3" id="KW-1003">Cell membrane</keyword>
<comment type="caution">
    <text evidence="8">The sequence shown here is derived from an EMBL/GenBank/DDBJ whole genome shotgun (WGS) entry which is preliminary data.</text>
</comment>
<feature type="transmembrane region" description="Helical" evidence="7">
    <location>
        <begin position="347"/>
        <end position="373"/>
    </location>
</feature>
<evidence type="ECO:0000256" key="6">
    <source>
        <dbReference type="ARBA" id="ARBA00023136"/>
    </source>
</evidence>
<comment type="similarity">
    <text evidence="2">Belongs to the UPF0324 family.</text>
</comment>
<comment type="subcellular location">
    <subcellularLocation>
        <location evidence="1">Cell membrane</location>
        <topology evidence="1">Multi-pass membrane protein</topology>
    </subcellularLocation>
</comment>
<evidence type="ECO:0000313" key="9">
    <source>
        <dbReference type="Proteomes" id="UP000790580"/>
    </source>
</evidence>
<feature type="transmembrane region" description="Helical" evidence="7">
    <location>
        <begin position="45"/>
        <end position="63"/>
    </location>
</feature>
<keyword evidence="5 7" id="KW-1133">Transmembrane helix</keyword>
<evidence type="ECO:0000256" key="5">
    <source>
        <dbReference type="ARBA" id="ARBA00022989"/>
    </source>
</evidence>
<dbReference type="Pfam" id="PF03601">
    <property type="entry name" value="Cons_hypoth698"/>
    <property type="match status" value="1"/>
</dbReference>
<dbReference type="Proteomes" id="UP000790580">
    <property type="component" value="Unassembled WGS sequence"/>
</dbReference>
<feature type="transmembrane region" description="Helical" evidence="7">
    <location>
        <begin position="162"/>
        <end position="188"/>
    </location>
</feature>
<feature type="transmembrane region" description="Helical" evidence="7">
    <location>
        <begin position="322"/>
        <end position="340"/>
    </location>
</feature>
<accession>A0ABS6JPW9</accession>
<protein>
    <submittedName>
        <fullName evidence="8">Sulfate exporter family transporter</fullName>
    </submittedName>
</protein>
<keyword evidence="9" id="KW-1185">Reference proteome</keyword>
<reference evidence="8 9" key="1">
    <citation type="submission" date="2021-06" db="EMBL/GenBank/DDBJ databases">
        <title>Bacillus sp. RD4P76, an endophyte from a halophyte.</title>
        <authorList>
            <person name="Sun J.-Q."/>
        </authorList>
    </citation>
    <scope>NUCLEOTIDE SEQUENCE [LARGE SCALE GENOMIC DNA]</scope>
    <source>
        <strain evidence="8 9">JCM 17098</strain>
    </source>
</reference>
<feature type="transmembrane region" description="Helical" evidence="7">
    <location>
        <begin position="100"/>
        <end position="122"/>
    </location>
</feature>
<feature type="transmembrane region" description="Helical" evidence="7">
    <location>
        <begin position="272"/>
        <end position="289"/>
    </location>
</feature>
<evidence type="ECO:0000256" key="2">
    <source>
        <dbReference type="ARBA" id="ARBA00007977"/>
    </source>
</evidence>
<organism evidence="8 9">
    <name type="scientific">Evansella alkalicola</name>
    <dbReference type="NCBI Taxonomy" id="745819"/>
    <lineage>
        <taxon>Bacteria</taxon>
        <taxon>Bacillati</taxon>
        <taxon>Bacillota</taxon>
        <taxon>Bacilli</taxon>
        <taxon>Bacillales</taxon>
        <taxon>Bacillaceae</taxon>
        <taxon>Evansella</taxon>
    </lineage>
</organism>
<dbReference type="EMBL" id="JAHQCR010000020">
    <property type="protein sequence ID" value="MBU9720608.1"/>
    <property type="molecule type" value="Genomic_DNA"/>
</dbReference>
<feature type="transmembrane region" description="Helical" evidence="7">
    <location>
        <begin position="134"/>
        <end position="156"/>
    </location>
</feature>
<dbReference type="PANTHER" id="PTHR30106">
    <property type="entry name" value="INNER MEMBRANE PROTEIN YEIH-RELATED"/>
    <property type="match status" value="1"/>
</dbReference>
<dbReference type="InterPro" id="IPR018383">
    <property type="entry name" value="UPF0324_pro"/>
</dbReference>
<evidence type="ECO:0000256" key="4">
    <source>
        <dbReference type="ARBA" id="ARBA00022692"/>
    </source>
</evidence>
<sequence>MTKFIKIIPGFLLCIFIMISSLYIADRLGAIVNQFQGLPASASSPISSIFIAIILGLLIRNLIGLKEQFTHGVTFSLKIILKLGIVLLGIRLSFYDVITLGAWGIPIILTCVIAGLTITLWITEKLKQSHRLGTLTAVGTGICGVTAIVGTAPGIKANDEEIAYAIGNITIFGILAMFIYPHLAYFIFNNDPIRIGLFLGTSIHETAQVAGAALIYDQIYNMPQVVDIATITKLTRNSLLIAVVPIMSYYYLNKKNESRGEKHNTPTWYKLIPLFVVGFIAMAIVRTIGDNGVTEHGLAFGLFEYEQWTNIWTNINTLGSKYMLGIAMAGVGLSTNLSVFKGVGAKPFYIGMAAALTVTVVSLIMVFLLGGLIKM</sequence>
<keyword evidence="4 7" id="KW-0812">Transmembrane</keyword>
<keyword evidence="6 7" id="KW-0472">Membrane</keyword>
<dbReference type="RefSeq" id="WP_088075353.1">
    <property type="nucleotide sequence ID" value="NZ_JAHQCR010000020.1"/>
</dbReference>
<evidence type="ECO:0000256" key="7">
    <source>
        <dbReference type="SAM" id="Phobius"/>
    </source>
</evidence>